<feature type="transmembrane region" description="Helical" evidence="1">
    <location>
        <begin position="76"/>
        <end position="94"/>
    </location>
</feature>
<organism evidence="2 3">
    <name type="scientific">Nocardioides silvaticus</name>
    <dbReference type="NCBI Taxonomy" id="2201891"/>
    <lineage>
        <taxon>Bacteria</taxon>
        <taxon>Bacillati</taxon>
        <taxon>Actinomycetota</taxon>
        <taxon>Actinomycetes</taxon>
        <taxon>Propionibacteriales</taxon>
        <taxon>Nocardioidaceae</taxon>
        <taxon>Nocardioides</taxon>
    </lineage>
</organism>
<feature type="transmembrane region" description="Helical" evidence="1">
    <location>
        <begin position="149"/>
        <end position="168"/>
    </location>
</feature>
<accession>A0A316TPN4</accession>
<evidence type="ECO:0000256" key="1">
    <source>
        <dbReference type="SAM" id="Phobius"/>
    </source>
</evidence>
<evidence type="ECO:0008006" key="4">
    <source>
        <dbReference type="Google" id="ProtNLM"/>
    </source>
</evidence>
<reference evidence="2 3" key="1">
    <citation type="submission" date="2018-05" db="EMBL/GenBank/DDBJ databases">
        <title>Nocardioides silvaticus genome.</title>
        <authorList>
            <person name="Li C."/>
            <person name="Wang G."/>
        </authorList>
    </citation>
    <scope>NUCLEOTIDE SEQUENCE [LARGE SCALE GENOMIC DNA]</scope>
    <source>
        <strain evidence="2 3">CCTCC AB 2018079</strain>
    </source>
</reference>
<feature type="transmembrane region" description="Helical" evidence="1">
    <location>
        <begin position="205"/>
        <end position="224"/>
    </location>
</feature>
<protein>
    <recommendedName>
        <fullName evidence="4">DUF4386 domain-containing protein</fullName>
    </recommendedName>
</protein>
<evidence type="ECO:0000313" key="2">
    <source>
        <dbReference type="EMBL" id="PWN04154.1"/>
    </source>
</evidence>
<comment type="caution">
    <text evidence="2">The sequence shown here is derived from an EMBL/GenBank/DDBJ whole genome shotgun (WGS) entry which is preliminary data.</text>
</comment>
<feature type="transmembrane region" description="Helical" evidence="1">
    <location>
        <begin position="21"/>
        <end position="40"/>
    </location>
</feature>
<dbReference type="AlphaFoldDB" id="A0A316TPN4"/>
<name>A0A316TPN4_9ACTN</name>
<keyword evidence="1" id="KW-0812">Transmembrane</keyword>
<sequence length="227" mass="23617">MSALTSVRPVVGQASRRSVAYAFLAAAGSWLVYVALIATLTADYEQALEKAADASGTAVNRLPAETLAELAAEHPASNVTGVFLLLVPALLLIATRRLATITGDRWGVRFGWAGAVVLWSYLGLTFGLLADPDSLPPLTRDLDVLTVPLVSAGSVLGIAAFVASVLALRRHGCRRVACTVAVVLVVADLVISTVLLVTSGFDEPIAPIALLPAELIVGIALLIGSRR</sequence>
<proteinExistence type="predicted"/>
<dbReference type="EMBL" id="QGDD01000001">
    <property type="protein sequence ID" value="PWN04154.1"/>
    <property type="molecule type" value="Genomic_DNA"/>
</dbReference>
<keyword evidence="1" id="KW-1133">Transmembrane helix</keyword>
<dbReference type="Proteomes" id="UP000245507">
    <property type="component" value="Unassembled WGS sequence"/>
</dbReference>
<dbReference type="RefSeq" id="WP_109691661.1">
    <property type="nucleotide sequence ID" value="NZ_QGDD01000001.1"/>
</dbReference>
<evidence type="ECO:0000313" key="3">
    <source>
        <dbReference type="Proteomes" id="UP000245507"/>
    </source>
</evidence>
<gene>
    <name evidence="2" type="ORF">DJ010_00370</name>
</gene>
<feature type="transmembrane region" description="Helical" evidence="1">
    <location>
        <begin position="180"/>
        <end position="199"/>
    </location>
</feature>
<keyword evidence="1" id="KW-0472">Membrane</keyword>
<keyword evidence="3" id="KW-1185">Reference proteome</keyword>
<feature type="transmembrane region" description="Helical" evidence="1">
    <location>
        <begin position="106"/>
        <end position="129"/>
    </location>
</feature>